<dbReference type="Gene3D" id="2.60.200.60">
    <property type="match status" value="2"/>
</dbReference>
<evidence type="ECO:0000313" key="2">
    <source>
        <dbReference type="EMBL" id="MVW73947.1"/>
    </source>
</evidence>
<reference evidence="2 3" key="1">
    <citation type="submission" date="2019-11" db="EMBL/GenBank/DDBJ databases">
        <title>Pseudomonas flavidum sp. nov., isolated from Baiyang Lake.</title>
        <authorList>
            <person name="Zhao Y."/>
        </authorList>
    </citation>
    <scope>NUCLEOTIDE SEQUENCE [LARGE SCALE GENOMIC DNA]</scope>
    <source>
        <strain evidence="3">R-22-3 w-18</strain>
    </source>
</reference>
<protein>
    <recommendedName>
        <fullName evidence="4">Rhs element Vgr protein</fullName>
    </recommendedName>
</protein>
<evidence type="ECO:0000313" key="3">
    <source>
        <dbReference type="Proteomes" id="UP000429555"/>
    </source>
</evidence>
<accession>A0A6I4KPJ7</accession>
<evidence type="ECO:0000256" key="1">
    <source>
        <dbReference type="SAM" id="MobiDB-lite"/>
    </source>
</evidence>
<gene>
    <name evidence="2" type="ORF">GJV18_01340</name>
</gene>
<organism evidence="2 3">
    <name type="scientific">Pseudomonas xionganensis</name>
    <dbReference type="NCBI Taxonomy" id="2654845"/>
    <lineage>
        <taxon>Bacteria</taxon>
        <taxon>Pseudomonadati</taxon>
        <taxon>Pseudomonadota</taxon>
        <taxon>Gammaproteobacteria</taxon>
        <taxon>Pseudomonadales</taxon>
        <taxon>Pseudomonadaceae</taxon>
        <taxon>Pseudomonas</taxon>
    </lineage>
</organism>
<feature type="region of interest" description="Disordered" evidence="1">
    <location>
        <begin position="1"/>
        <end position="23"/>
    </location>
</feature>
<keyword evidence="3" id="KW-1185">Reference proteome</keyword>
<dbReference type="RefSeq" id="WP_160342926.1">
    <property type="nucleotide sequence ID" value="NZ_WKJZ01000001.1"/>
</dbReference>
<dbReference type="Pfam" id="PF05488">
    <property type="entry name" value="PAAR_motif"/>
    <property type="match status" value="1"/>
</dbReference>
<dbReference type="EMBL" id="WKJZ01000001">
    <property type="protein sequence ID" value="MVW73947.1"/>
    <property type="molecule type" value="Genomic_DNA"/>
</dbReference>
<name>A0A6I4KPJ7_9PSED</name>
<comment type="caution">
    <text evidence="2">The sequence shown here is derived from an EMBL/GenBank/DDBJ whole genome shotgun (WGS) entry which is preliminary data.</text>
</comment>
<dbReference type="Proteomes" id="UP000429555">
    <property type="component" value="Unassembled WGS sequence"/>
</dbReference>
<dbReference type="InterPro" id="IPR008727">
    <property type="entry name" value="PAAR_motif"/>
</dbReference>
<proteinExistence type="predicted"/>
<dbReference type="CDD" id="cd14743">
    <property type="entry name" value="PAAR_CT_1"/>
    <property type="match status" value="1"/>
</dbReference>
<evidence type="ECO:0008006" key="4">
    <source>
        <dbReference type="Google" id="ProtNLM"/>
    </source>
</evidence>
<dbReference type="AlphaFoldDB" id="A0A6I4KPJ7"/>
<sequence>MSGKPAARLSDPTACPIPGHGTNPIAAGSPDVLFDSLPAARMGDPSACGGAMASAVIPTVLINGKPAAVLGSVGSHGNVVVAGSGTVLIGTSGGGAAFSGISPLAITGAFDEQFRVLSDSGEPLASVPYHIRDAEGRIYKGFTDESGKTPRIFTAGKQELQVSVGVHALELWGQA</sequence>